<name>A0ABR7TWR5_9BACT</name>
<sequence>MKFFPFCTFILGLLLSMSTLQARSPFHTADDWIDMGATHGPAPNFDLYYYKLLQLNNSGNRYSTMLELSIQGDDSGFDKQGTYQLRVNKIGTTTDRFNGLEIRCLSGNAQAATFYVYKDAVWVRSNFKWGRIYYRITANFGATAPISAAPFGQTLTEPQGYATMTNSFGLKCDFITNQYYQLSYEDVKGNVNVKGKIGAGIEPAYTLHSAANNNPGAASALLWGQYVGAIVGTSNAPASAYAFSVTNNINADGTAASGGLKHLFYVRGDGNVGIGTSQPKAKLAVNGDIFAHRLKITLSDWPDFVFEKNYALPSLQELEQFIAENKHLPGIPSEKEVLRDGLDVGALNSRLLQKIEELTLYIIELRKESENQAKRINQLEMLRSGR</sequence>
<keyword evidence="2" id="KW-0732">Signal</keyword>
<evidence type="ECO:0000313" key="4">
    <source>
        <dbReference type="Proteomes" id="UP000659124"/>
    </source>
</evidence>
<keyword evidence="1" id="KW-0175">Coiled coil</keyword>
<evidence type="ECO:0000313" key="3">
    <source>
        <dbReference type="EMBL" id="MBC9934877.1"/>
    </source>
</evidence>
<dbReference type="Proteomes" id="UP000659124">
    <property type="component" value="Unassembled WGS sequence"/>
</dbReference>
<organism evidence="3 4">
    <name type="scientific">Chitinophaga qingshengii</name>
    <dbReference type="NCBI Taxonomy" id="1569794"/>
    <lineage>
        <taxon>Bacteria</taxon>
        <taxon>Pseudomonadati</taxon>
        <taxon>Bacteroidota</taxon>
        <taxon>Chitinophagia</taxon>
        <taxon>Chitinophagales</taxon>
        <taxon>Chitinophagaceae</taxon>
        <taxon>Chitinophaga</taxon>
    </lineage>
</organism>
<comment type="caution">
    <text evidence="3">The sequence shown here is derived from an EMBL/GenBank/DDBJ whole genome shotgun (WGS) entry which is preliminary data.</text>
</comment>
<dbReference type="RefSeq" id="WP_188091960.1">
    <property type="nucleotide sequence ID" value="NZ_JACVFC010000006.1"/>
</dbReference>
<proteinExistence type="predicted"/>
<feature type="chain" id="PRO_5047445363" evidence="2">
    <location>
        <begin position="23"/>
        <end position="386"/>
    </location>
</feature>
<dbReference type="EMBL" id="JACVFC010000006">
    <property type="protein sequence ID" value="MBC9934877.1"/>
    <property type="molecule type" value="Genomic_DNA"/>
</dbReference>
<feature type="signal peptide" evidence="2">
    <location>
        <begin position="1"/>
        <end position="22"/>
    </location>
</feature>
<evidence type="ECO:0000256" key="1">
    <source>
        <dbReference type="SAM" id="Coils"/>
    </source>
</evidence>
<evidence type="ECO:0000256" key="2">
    <source>
        <dbReference type="SAM" id="SignalP"/>
    </source>
</evidence>
<reference evidence="3 4" key="1">
    <citation type="submission" date="2020-09" db="EMBL/GenBank/DDBJ databases">
        <title>Genome sequences of type strains of Chitinophaga qingshengii and Chitinophaga varians.</title>
        <authorList>
            <person name="Kittiwongwattana C."/>
        </authorList>
    </citation>
    <scope>NUCLEOTIDE SEQUENCE [LARGE SCALE GENOMIC DNA]</scope>
    <source>
        <strain evidence="3 4">JCM 30026</strain>
    </source>
</reference>
<gene>
    <name evidence="3" type="ORF">ICL07_31150</name>
</gene>
<feature type="coiled-coil region" evidence="1">
    <location>
        <begin position="348"/>
        <end position="382"/>
    </location>
</feature>
<keyword evidence="4" id="KW-1185">Reference proteome</keyword>
<accession>A0ABR7TWR5</accession>
<protein>
    <submittedName>
        <fullName evidence="3">Uncharacterized protein</fullName>
    </submittedName>
</protein>